<sequence length="247" mass="26608">MFWSAKPGRRIPDLFFSTPSSGGVSKAIHRWNADSAADLGRLAAEMELVLDLPGAERHLVAIALFASRLRAVAGTDQDRVALMNFEATALRESYKSTTDVTAGWTALRLYLDAAAMVRGKLAEARITLNVARAAYSLLAIKQPLVLAATGDGDLLRIIGLSAAEHSLVVRGKGIDDRDAADAPARVWHLMGDLCATSSSWESLVEARQYYDEALARPGLPIAIRESIVASQERVNAQMARSCGKDGF</sequence>
<evidence type="ECO:0000313" key="1">
    <source>
        <dbReference type="EMBL" id="UQT60723.1"/>
    </source>
</evidence>
<protein>
    <recommendedName>
        <fullName evidence="3">Transcriptional regulator</fullName>
    </recommendedName>
</protein>
<gene>
    <name evidence="1" type="ORF">M4V62_39765</name>
</gene>
<dbReference type="RefSeq" id="WP_249592056.1">
    <property type="nucleotide sequence ID" value="NZ_BAAAQL010000018.1"/>
</dbReference>
<accession>A0ABY4Q667</accession>
<name>A0ABY4Q667_9ACTN</name>
<proteinExistence type="predicted"/>
<reference evidence="1 2" key="1">
    <citation type="submission" date="2022-05" db="EMBL/GenBank/DDBJ databases">
        <authorList>
            <person name="Zhou X."/>
            <person name="Li K."/>
            <person name="Man Y."/>
        </authorList>
    </citation>
    <scope>NUCLEOTIDE SEQUENCE [LARGE SCALE GENOMIC DNA]</scope>
    <source>
        <strain evidence="1 2">MS405</strain>
    </source>
</reference>
<keyword evidence="2" id="KW-1185">Reference proteome</keyword>
<organism evidence="1 2">
    <name type="scientific">Streptomyces durmitorensis</name>
    <dbReference type="NCBI Taxonomy" id="319947"/>
    <lineage>
        <taxon>Bacteria</taxon>
        <taxon>Bacillati</taxon>
        <taxon>Actinomycetota</taxon>
        <taxon>Actinomycetes</taxon>
        <taxon>Kitasatosporales</taxon>
        <taxon>Streptomycetaceae</taxon>
        <taxon>Streptomyces</taxon>
    </lineage>
</organism>
<evidence type="ECO:0008006" key="3">
    <source>
        <dbReference type="Google" id="ProtNLM"/>
    </source>
</evidence>
<dbReference type="Proteomes" id="UP000829992">
    <property type="component" value="Chromosome"/>
</dbReference>
<dbReference type="EMBL" id="CP097289">
    <property type="protein sequence ID" value="UQT60723.1"/>
    <property type="molecule type" value="Genomic_DNA"/>
</dbReference>
<evidence type="ECO:0000313" key="2">
    <source>
        <dbReference type="Proteomes" id="UP000829992"/>
    </source>
</evidence>